<evidence type="ECO:0000256" key="1">
    <source>
        <dbReference type="ARBA" id="ARBA00001947"/>
    </source>
</evidence>
<comment type="caution">
    <text evidence="9">The sequence shown here is derived from an EMBL/GenBank/DDBJ whole genome shotgun (WGS) entry which is preliminary data.</text>
</comment>
<dbReference type="GO" id="GO:0016020">
    <property type="term" value="C:membrane"/>
    <property type="evidence" value="ECO:0007669"/>
    <property type="project" value="UniProtKB-SubCell"/>
</dbReference>
<dbReference type="Pfam" id="PF02163">
    <property type="entry name" value="Peptidase_M50"/>
    <property type="match status" value="1"/>
</dbReference>
<feature type="domain" description="Peptidase M50" evidence="8">
    <location>
        <begin position="37"/>
        <end position="242"/>
    </location>
</feature>
<comment type="subcellular location">
    <subcellularLocation>
        <location evidence="2">Membrane</location>
        <topology evidence="2">Multi-pass membrane protein</topology>
    </subcellularLocation>
</comment>
<keyword evidence="6 7" id="KW-0472">Membrane</keyword>
<name>A0A317L4Z2_9BACI</name>
<feature type="transmembrane region" description="Helical" evidence="7">
    <location>
        <begin position="32"/>
        <end position="54"/>
    </location>
</feature>
<keyword evidence="4 7" id="KW-0812">Transmembrane</keyword>
<comment type="similarity">
    <text evidence="3">Belongs to the peptidase M50B family.</text>
</comment>
<evidence type="ECO:0000313" key="10">
    <source>
        <dbReference type="Proteomes" id="UP000245624"/>
    </source>
</evidence>
<evidence type="ECO:0000313" key="9">
    <source>
        <dbReference type="EMBL" id="PWU70364.1"/>
    </source>
</evidence>
<feature type="transmembrane region" description="Helical" evidence="7">
    <location>
        <begin position="111"/>
        <end position="133"/>
    </location>
</feature>
<accession>A0A317L4Z2</accession>
<evidence type="ECO:0000256" key="4">
    <source>
        <dbReference type="ARBA" id="ARBA00022692"/>
    </source>
</evidence>
<organism evidence="9 10">
    <name type="scientific">Gracilibacillus dipsosauri</name>
    <dbReference type="NCBI Taxonomy" id="178340"/>
    <lineage>
        <taxon>Bacteria</taxon>
        <taxon>Bacillati</taxon>
        <taxon>Bacillota</taxon>
        <taxon>Bacilli</taxon>
        <taxon>Bacillales</taxon>
        <taxon>Bacillaceae</taxon>
        <taxon>Gracilibacillus</taxon>
    </lineage>
</organism>
<dbReference type="GO" id="GO:0006508">
    <property type="term" value="P:proteolysis"/>
    <property type="evidence" value="ECO:0007669"/>
    <property type="project" value="InterPro"/>
</dbReference>
<comment type="cofactor">
    <cofactor evidence="1">
        <name>Zn(2+)</name>
        <dbReference type="ChEBI" id="CHEBI:29105"/>
    </cofactor>
</comment>
<evidence type="ECO:0000256" key="6">
    <source>
        <dbReference type="ARBA" id="ARBA00023136"/>
    </source>
</evidence>
<feature type="transmembrane region" description="Helical" evidence="7">
    <location>
        <begin position="7"/>
        <end position="26"/>
    </location>
</feature>
<evidence type="ECO:0000256" key="2">
    <source>
        <dbReference type="ARBA" id="ARBA00004141"/>
    </source>
</evidence>
<dbReference type="RefSeq" id="WP_054788731.1">
    <property type="nucleotide sequence ID" value="NZ_QGTD01000001.1"/>
</dbReference>
<dbReference type="EMBL" id="QGTD01000001">
    <property type="protein sequence ID" value="PWU70364.1"/>
    <property type="molecule type" value="Genomic_DNA"/>
</dbReference>
<reference evidence="9 10" key="1">
    <citation type="submission" date="2018-05" db="EMBL/GenBank/DDBJ databases">
        <title>Genomic analysis of Gracilibacillus dipsosauri DD1 reveals novel features of a salt-tolerant amylase.</title>
        <authorList>
            <person name="Deutch C.E."/>
            <person name="Yang S."/>
        </authorList>
    </citation>
    <scope>NUCLEOTIDE SEQUENCE [LARGE SCALE GENOMIC DNA]</scope>
    <source>
        <strain evidence="9 10">DD1</strain>
    </source>
</reference>
<gene>
    <name evidence="9" type="ORF">DLJ74_00555</name>
</gene>
<sequence>MNDIMKPFGIVIISAMLIGLFNFTNYAETANLIGMCAALLFFTLFIHELGHVVFGIWSGYKFNYVTVGPITIEKTDRLRISVNDSWFSFGGVSNCTPLAKDLETIARQHKWYAAGGPIFSVVVGMISLLTGEFMNIDMVYYFGIFNLSVFVLTILPYQGSLKSDGRILWELWRGGKHSDEFLISLLLIKEMMTPLHPRDWSKDLIRQAKTLEPTIDNISVAHILFYYTLVTKNYDTASNLIEPFKQIPITKKNKFTLQFINQIKQIDMVVNKEEDKVQFDRLHRLMNSFEPISYKRSEAIRAKLNGDNEQVRIQLSEVMKEIEKGKGQFGFYYAEEQLSIVLTSAMQPELEQMM</sequence>
<keyword evidence="10" id="KW-1185">Reference proteome</keyword>
<keyword evidence="5 7" id="KW-1133">Transmembrane helix</keyword>
<dbReference type="InterPro" id="IPR008915">
    <property type="entry name" value="Peptidase_M50"/>
</dbReference>
<dbReference type="OrthoDB" id="2445542at2"/>
<dbReference type="Proteomes" id="UP000245624">
    <property type="component" value="Unassembled WGS sequence"/>
</dbReference>
<feature type="transmembrane region" description="Helical" evidence="7">
    <location>
        <begin position="139"/>
        <end position="157"/>
    </location>
</feature>
<evidence type="ECO:0000259" key="8">
    <source>
        <dbReference type="Pfam" id="PF02163"/>
    </source>
</evidence>
<evidence type="ECO:0000256" key="7">
    <source>
        <dbReference type="SAM" id="Phobius"/>
    </source>
</evidence>
<dbReference type="AlphaFoldDB" id="A0A317L4Z2"/>
<proteinExistence type="inferred from homology"/>
<evidence type="ECO:0000256" key="3">
    <source>
        <dbReference type="ARBA" id="ARBA00007931"/>
    </source>
</evidence>
<evidence type="ECO:0000256" key="5">
    <source>
        <dbReference type="ARBA" id="ARBA00022989"/>
    </source>
</evidence>
<protein>
    <recommendedName>
        <fullName evidence="8">Peptidase M50 domain-containing protein</fullName>
    </recommendedName>
</protein>